<proteinExistence type="predicted"/>
<dbReference type="EMBL" id="CP142731">
    <property type="protein sequence ID" value="WUR03729.1"/>
    <property type="molecule type" value="Genomic_DNA"/>
</dbReference>
<gene>
    <name evidence="1" type="ORF">VNE69_06050</name>
</gene>
<evidence type="ECO:0000313" key="2">
    <source>
        <dbReference type="Proteomes" id="UP001334084"/>
    </source>
</evidence>
<protein>
    <submittedName>
        <fullName evidence="1">Uncharacterized protein</fullName>
    </submittedName>
</protein>
<dbReference type="AlphaFoldDB" id="A0AAX4JCQ4"/>
<keyword evidence="2" id="KW-1185">Reference proteome</keyword>
<dbReference type="GeneID" id="90541547"/>
<dbReference type="KEGG" id="vnx:VNE69_06050"/>
<accession>A0AAX4JCQ4</accession>
<sequence length="101" mass="12177">MEDQACYNTLDQDENTLKINYSRENILQENTPQENIDNKQEKHIQELIKYLESEDDLQQNKYISPDNNDISYETMEDLDEIVERHINMEQSKDAKLKKDFY</sequence>
<reference evidence="1" key="1">
    <citation type="journal article" date="2024" name="BMC Genomics">
        <title>Functional annotation of a divergent genome using sequence and structure-based similarity.</title>
        <authorList>
            <person name="Svedberg D."/>
            <person name="Winiger R.R."/>
            <person name="Berg A."/>
            <person name="Sharma H."/>
            <person name="Tellgren-Roth C."/>
            <person name="Debrunner-Vossbrinck B.A."/>
            <person name="Vossbrinck C.R."/>
            <person name="Barandun J."/>
        </authorList>
    </citation>
    <scope>NUCLEOTIDE SEQUENCE</scope>
    <source>
        <strain evidence="1">Illinois isolate</strain>
    </source>
</reference>
<evidence type="ECO:0000313" key="1">
    <source>
        <dbReference type="EMBL" id="WUR03729.1"/>
    </source>
</evidence>
<dbReference type="RefSeq" id="XP_065329874.1">
    <property type="nucleotide sequence ID" value="XM_065473802.1"/>
</dbReference>
<dbReference type="Proteomes" id="UP001334084">
    <property type="component" value="Chromosome 6"/>
</dbReference>
<name>A0AAX4JCQ4_9MICR</name>
<organism evidence="1 2">
    <name type="scientific">Vairimorpha necatrix</name>
    <dbReference type="NCBI Taxonomy" id="6039"/>
    <lineage>
        <taxon>Eukaryota</taxon>
        <taxon>Fungi</taxon>
        <taxon>Fungi incertae sedis</taxon>
        <taxon>Microsporidia</taxon>
        <taxon>Nosematidae</taxon>
        <taxon>Vairimorpha</taxon>
    </lineage>
</organism>